<dbReference type="NCBIfam" id="NF007485">
    <property type="entry name" value="PRK10078.1"/>
    <property type="match status" value="1"/>
</dbReference>
<comment type="caution">
    <text evidence="6">The sequence shown here is derived from an EMBL/GenBank/DDBJ whole genome shotgun (WGS) entry which is preliminary data.</text>
</comment>
<proteinExistence type="inferred from homology"/>
<feature type="domain" description="Guanylate kinase/L-type calcium channel beta subunit" evidence="5">
    <location>
        <begin position="2"/>
        <end position="182"/>
    </location>
</feature>
<evidence type="ECO:0000313" key="7">
    <source>
        <dbReference type="Proteomes" id="UP000727907"/>
    </source>
</evidence>
<comment type="pathway">
    <text evidence="4">Metabolic intermediate biosynthesis; 5-phospho-alpha-D-ribose 1-diphosphate biosynthesis; 5-phospho-alpha-D-ribose 1-diphosphate from D-ribose 5-phosphate (route II): step 3/3.</text>
</comment>
<keyword evidence="7" id="KW-1185">Reference proteome</keyword>
<protein>
    <recommendedName>
        <fullName evidence="4">Ribose 1,5-bisphosphate phosphokinase PhnN</fullName>
        <ecNumber evidence="4">2.7.4.23</ecNumber>
    </recommendedName>
    <alternativeName>
        <fullName evidence="4">Ribose 1,5-bisphosphokinase</fullName>
    </alternativeName>
</protein>
<keyword evidence="1 4" id="KW-0808">Transferase</keyword>
<comment type="function">
    <text evidence="4">Catalyzes the phosphorylation of ribose 1,5-bisphosphate to 5-phospho-D-ribosyl alpha-1-diphosphate (PRPP).</text>
</comment>
<sequence>MEGSLVYVMGPSGAGKDSVLGRARALLPSDAPVVFAHRYITRPADTGGENHVAVTRAEFAMRRAHGLFAYHWGAHGNDYGVGREIHDWRAAGLTVVVSGSRDHFLRTGGLDSQARPVLITAPADRLRQRLAARGRESSAEAARRLDRAEAYEIDDPRLVTIVNDGTLEKAAEAFVRLLSTLEWSGAALRRA</sequence>
<evidence type="ECO:0000259" key="5">
    <source>
        <dbReference type="SMART" id="SM00072"/>
    </source>
</evidence>
<dbReference type="PANTHER" id="PTHR23117:SF8">
    <property type="entry name" value="RIBOSE 1,5-BISPHOSPHATE PHOSPHOKINASE PHNN"/>
    <property type="match status" value="1"/>
</dbReference>
<dbReference type="InterPro" id="IPR008145">
    <property type="entry name" value="GK/Ca_channel_bsu"/>
</dbReference>
<organism evidence="6 7">
    <name type="scientific">Reyranella humidisoli</name>
    <dbReference type="NCBI Taxonomy" id="2849149"/>
    <lineage>
        <taxon>Bacteria</taxon>
        <taxon>Pseudomonadati</taxon>
        <taxon>Pseudomonadota</taxon>
        <taxon>Alphaproteobacteria</taxon>
        <taxon>Hyphomicrobiales</taxon>
        <taxon>Reyranellaceae</taxon>
        <taxon>Reyranella</taxon>
    </lineage>
</organism>
<dbReference type="PANTHER" id="PTHR23117">
    <property type="entry name" value="GUANYLATE KINASE-RELATED"/>
    <property type="match status" value="1"/>
</dbReference>
<keyword evidence="2 4" id="KW-0547">Nucleotide-binding</keyword>
<gene>
    <name evidence="4 6" type="primary">phnN</name>
    <name evidence="6" type="ORF">KQ910_07310</name>
</gene>
<evidence type="ECO:0000256" key="3">
    <source>
        <dbReference type="ARBA" id="ARBA00022840"/>
    </source>
</evidence>
<dbReference type="EC" id="2.7.4.23" evidence="4"/>
<keyword evidence="3 4" id="KW-0067">ATP-binding</keyword>
<evidence type="ECO:0000313" key="6">
    <source>
        <dbReference type="EMBL" id="MBU8873565.1"/>
    </source>
</evidence>
<reference evidence="6 7" key="1">
    <citation type="submission" date="2021-06" db="EMBL/GenBank/DDBJ databases">
        <authorList>
            <person name="Lee D.H."/>
        </authorList>
    </citation>
    <scope>NUCLEOTIDE SEQUENCE [LARGE SCALE GENOMIC DNA]</scope>
    <source>
        <strain evidence="6 7">MMS21-HV4-11</strain>
    </source>
</reference>
<dbReference type="SMART" id="SM00072">
    <property type="entry name" value="GuKc"/>
    <property type="match status" value="1"/>
</dbReference>
<dbReference type="NCBIfam" id="TIGR02322">
    <property type="entry name" value="phosphon_PhnN"/>
    <property type="match status" value="1"/>
</dbReference>
<dbReference type="EMBL" id="JAHOPB010000001">
    <property type="protein sequence ID" value="MBU8873565.1"/>
    <property type="molecule type" value="Genomic_DNA"/>
</dbReference>
<feature type="binding site" evidence="4">
    <location>
        <begin position="10"/>
        <end position="17"/>
    </location>
    <ligand>
        <name>ATP</name>
        <dbReference type="ChEBI" id="CHEBI:30616"/>
    </ligand>
</feature>
<comment type="similarity">
    <text evidence="4">Belongs to the ribose 1,5-bisphosphokinase family.</text>
</comment>
<name>A0ABS6IGH1_9HYPH</name>
<evidence type="ECO:0000256" key="1">
    <source>
        <dbReference type="ARBA" id="ARBA00022679"/>
    </source>
</evidence>
<evidence type="ECO:0000256" key="4">
    <source>
        <dbReference type="HAMAP-Rule" id="MF_00836"/>
    </source>
</evidence>
<evidence type="ECO:0000256" key="2">
    <source>
        <dbReference type="ARBA" id="ARBA00022741"/>
    </source>
</evidence>
<dbReference type="Proteomes" id="UP000727907">
    <property type="component" value="Unassembled WGS sequence"/>
</dbReference>
<dbReference type="HAMAP" id="MF_00836">
    <property type="entry name" value="PhnN"/>
    <property type="match status" value="1"/>
</dbReference>
<accession>A0ABS6IGH1</accession>
<dbReference type="RefSeq" id="WP_216957824.1">
    <property type="nucleotide sequence ID" value="NZ_JAHOPB010000001.1"/>
</dbReference>
<dbReference type="InterPro" id="IPR012699">
    <property type="entry name" value="PhnN"/>
</dbReference>
<comment type="catalytic activity">
    <reaction evidence="4">
        <text>alpha-D-ribose 1,5-bisphosphate + ATP = 5-phospho-alpha-D-ribose 1-diphosphate + ADP</text>
        <dbReference type="Rhea" id="RHEA:20109"/>
        <dbReference type="ChEBI" id="CHEBI:30616"/>
        <dbReference type="ChEBI" id="CHEBI:58017"/>
        <dbReference type="ChEBI" id="CHEBI:68688"/>
        <dbReference type="ChEBI" id="CHEBI:456216"/>
        <dbReference type="EC" id="2.7.4.23"/>
    </reaction>
</comment>